<organism evidence="2 3">
    <name type="scientific">Elysia marginata</name>
    <dbReference type="NCBI Taxonomy" id="1093978"/>
    <lineage>
        <taxon>Eukaryota</taxon>
        <taxon>Metazoa</taxon>
        <taxon>Spiralia</taxon>
        <taxon>Lophotrochozoa</taxon>
        <taxon>Mollusca</taxon>
        <taxon>Gastropoda</taxon>
        <taxon>Heterobranchia</taxon>
        <taxon>Euthyneura</taxon>
        <taxon>Panpulmonata</taxon>
        <taxon>Sacoglossa</taxon>
        <taxon>Placobranchoidea</taxon>
        <taxon>Plakobranchidae</taxon>
        <taxon>Elysia</taxon>
    </lineage>
</organism>
<evidence type="ECO:0000256" key="1">
    <source>
        <dbReference type="SAM" id="MobiDB-lite"/>
    </source>
</evidence>
<evidence type="ECO:0000313" key="2">
    <source>
        <dbReference type="EMBL" id="GFR98907.1"/>
    </source>
</evidence>
<dbReference type="EMBL" id="BMAT01002094">
    <property type="protein sequence ID" value="GFR98907.1"/>
    <property type="molecule type" value="Genomic_DNA"/>
</dbReference>
<proteinExistence type="predicted"/>
<name>A0AAV4HL63_9GAST</name>
<feature type="region of interest" description="Disordered" evidence="1">
    <location>
        <begin position="1"/>
        <end position="104"/>
    </location>
</feature>
<sequence length="160" mass="17830">MIKAVKTLTTTRRNVESRSSKSDVDYSDQSGSESDEGVTPQPGPSTSTDDTPLLGPSKAKKRRTDVTEGWKQVESGSDIETGGHQFDFRPKNRRQCGGNADPDEQSTALECFTALFSDDVAEHLITSMNSYKDVKTKMNKPAKQRSRYNNMEPVNLYLQF</sequence>
<feature type="compositionally biased region" description="Basic and acidic residues" evidence="1">
    <location>
        <begin position="13"/>
        <end position="24"/>
    </location>
</feature>
<comment type="caution">
    <text evidence="2">The sequence shown here is derived from an EMBL/GenBank/DDBJ whole genome shotgun (WGS) entry which is preliminary data.</text>
</comment>
<evidence type="ECO:0008006" key="4">
    <source>
        <dbReference type="Google" id="ProtNLM"/>
    </source>
</evidence>
<keyword evidence="3" id="KW-1185">Reference proteome</keyword>
<dbReference type="AlphaFoldDB" id="A0AAV4HL63"/>
<protein>
    <recommendedName>
        <fullName evidence="4">BESS domain-containing protein</fullName>
    </recommendedName>
</protein>
<accession>A0AAV4HL63</accession>
<dbReference type="Proteomes" id="UP000762676">
    <property type="component" value="Unassembled WGS sequence"/>
</dbReference>
<reference evidence="2 3" key="1">
    <citation type="journal article" date="2021" name="Elife">
        <title>Chloroplast acquisition without the gene transfer in kleptoplastic sea slugs, Plakobranchus ocellatus.</title>
        <authorList>
            <person name="Maeda T."/>
            <person name="Takahashi S."/>
            <person name="Yoshida T."/>
            <person name="Shimamura S."/>
            <person name="Takaki Y."/>
            <person name="Nagai Y."/>
            <person name="Toyoda A."/>
            <person name="Suzuki Y."/>
            <person name="Arimoto A."/>
            <person name="Ishii H."/>
            <person name="Satoh N."/>
            <person name="Nishiyama T."/>
            <person name="Hasebe M."/>
            <person name="Maruyama T."/>
            <person name="Minagawa J."/>
            <person name="Obokata J."/>
            <person name="Shigenobu S."/>
        </authorList>
    </citation>
    <scope>NUCLEOTIDE SEQUENCE [LARGE SCALE GENOMIC DNA]</scope>
</reference>
<gene>
    <name evidence="2" type="ORF">ElyMa_001031500</name>
</gene>
<evidence type="ECO:0000313" key="3">
    <source>
        <dbReference type="Proteomes" id="UP000762676"/>
    </source>
</evidence>